<feature type="chain" id="PRO_5008509350" description="Cytochrome c domain-containing protein" evidence="10">
    <location>
        <begin position="24"/>
        <end position="247"/>
    </location>
</feature>
<evidence type="ECO:0000256" key="3">
    <source>
        <dbReference type="ARBA" id="ARBA00022692"/>
    </source>
</evidence>
<evidence type="ECO:0000313" key="13">
    <source>
        <dbReference type="Proteomes" id="UP000029273"/>
    </source>
</evidence>
<reference evidence="12 13" key="1">
    <citation type="journal article" date="2014" name="Genome Announc.">
        <title>Draft Genome Sequence of the Iron-Oxidizing, Acidophilic, and Halotolerant 'Thiobacillus prosperus' Type Strain DSM 5130.</title>
        <authorList>
            <person name="Ossandon F.J."/>
            <person name="Cardenas J.P."/>
            <person name="Corbett M."/>
            <person name="Quatrini R."/>
            <person name="Holmes D.S."/>
            <person name="Watkin E."/>
        </authorList>
    </citation>
    <scope>NUCLEOTIDE SEQUENCE [LARGE SCALE GENOMIC DNA]</scope>
    <source>
        <strain evidence="12 13">DSM 5130</strain>
    </source>
</reference>
<feature type="binding site" description="covalent" evidence="8">
    <location>
        <position position="54"/>
    </location>
    <ligand>
        <name>heme c</name>
        <dbReference type="ChEBI" id="CHEBI:61717"/>
    </ligand>
</feature>
<evidence type="ECO:0000313" key="12">
    <source>
        <dbReference type="EMBL" id="OBS11014.1"/>
    </source>
</evidence>
<keyword evidence="6 8" id="KW-0408">Iron</keyword>
<dbReference type="GO" id="GO:0009055">
    <property type="term" value="F:electron transfer activity"/>
    <property type="evidence" value="ECO:0007669"/>
    <property type="project" value="InterPro"/>
</dbReference>
<dbReference type="InterPro" id="IPR009056">
    <property type="entry name" value="Cyt_c-like_dom"/>
</dbReference>
<organism evidence="12 13">
    <name type="scientific">Acidihalobacter prosperus</name>
    <dbReference type="NCBI Taxonomy" id="160660"/>
    <lineage>
        <taxon>Bacteria</taxon>
        <taxon>Pseudomonadati</taxon>
        <taxon>Pseudomonadota</taxon>
        <taxon>Gammaproteobacteria</taxon>
        <taxon>Chromatiales</taxon>
        <taxon>Ectothiorhodospiraceae</taxon>
        <taxon>Acidihalobacter</taxon>
    </lineage>
</organism>
<feature type="transmembrane region" description="Helical" evidence="9">
    <location>
        <begin position="219"/>
        <end position="237"/>
    </location>
</feature>
<evidence type="ECO:0000256" key="10">
    <source>
        <dbReference type="SAM" id="SignalP"/>
    </source>
</evidence>
<dbReference type="STRING" id="160660.BJI67_06450"/>
<feature type="binding site" description="covalent" evidence="8">
    <location>
        <position position="51"/>
    </location>
    <ligand>
        <name>heme c</name>
        <dbReference type="ChEBI" id="CHEBI:61717"/>
    </ligand>
</feature>
<evidence type="ECO:0000256" key="7">
    <source>
        <dbReference type="ARBA" id="ARBA00023136"/>
    </source>
</evidence>
<gene>
    <name evidence="12" type="ORF">Thpro_020730</name>
</gene>
<dbReference type="SUPFAM" id="SSF46626">
    <property type="entry name" value="Cytochrome c"/>
    <property type="match status" value="1"/>
</dbReference>
<evidence type="ECO:0000256" key="4">
    <source>
        <dbReference type="ARBA" id="ARBA00022723"/>
    </source>
</evidence>
<dbReference type="OrthoDB" id="9798864at2"/>
<keyword evidence="2 8" id="KW-0349">Heme</keyword>
<feature type="binding site" description="covalent" evidence="8">
    <location>
        <position position="164"/>
    </location>
    <ligand>
        <name>heme c</name>
        <dbReference type="ChEBI" id="CHEBI:61717"/>
    </ligand>
</feature>
<sequence length="247" mass="27733">MNKYTKILSLLLLAILIMPAARADFALKSVQIDTANKAALRNGAAFFMTYCMACHSVRAERFSDMSKVLGLPLDEIQKNFNSTSLKVHDAIVSPMSPADAVHWFGLAPPDLSAIIKMKGANWVYTYLTSFYLDPTRATGVNNAVFHNVAMPDVLWQLQGLQAPMYKEVSRNGQQVKVLSGLKQVTSGTLSPAAFDKAMRDVVTFLYWANHPHQAEREHIGLWVMAFMALFIIVAYLLKHEYWRAVRH</sequence>
<evidence type="ECO:0000256" key="8">
    <source>
        <dbReference type="PIRSR" id="PIRSR602326-1"/>
    </source>
</evidence>
<dbReference type="InterPro" id="IPR036909">
    <property type="entry name" value="Cyt_c-like_dom_sf"/>
</dbReference>
<dbReference type="Proteomes" id="UP000029273">
    <property type="component" value="Unassembled WGS sequence"/>
</dbReference>
<dbReference type="PANTHER" id="PTHR10266:SF3">
    <property type="entry name" value="CYTOCHROME C1, HEME PROTEIN, MITOCHONDRIAL"/>
    <property type="match status" value="1"/>
</dbReference>
<keyword evidence="4 8" id="KW-0479">Metal-binding</keyword>
<evidence type="ECO:0000256" key="1">
    <source>
        <dbReference type="ARBA" id="ARBA00004370"/>
    </source>
</evidence>
<dbReference type="AlphaFoldDB" id="A0A1A6C8Z0"/>
<comment type="caution">
    <text evidence="12">The sequence shown here is derived from an EMBL/GenBank/DDBJ whole genome shotgun (WGS) entry which is preliminary data.</text>
</comment>
<dbReference type="GO" id="GO:0020037">
    <property type="term" value="F:heme binding"/>
    <property type="evidence" value="ECO:0007669"/>
    <property type="project" value="InterPro"/>
</dbReference>
<keyword evidence="5 9" id="KW-1133">Transmembrane helix</keyword>
<comment type="subcellular location">
    <subcellularLocation>
        <location evidence="1">Membrane</location>
    </subcellularLocation>
</comment>
<dbReference type="RefSeq" id="WP_038086766.1">
    <property type="nucleotide sequence ID" value="NZ_JQSG02000001.1"/>
</dbReference>
<evidence type="ECO:0000259" key="11">
    <source>
        <dbReference type="PROSITE" id="PS51007"/>
    </source>
</evidence>
<protein>
    <recommendedName>
        <fullName evidence="11">Cytochrome c domain-containing protein</fullName>
    </recommendedName>
</protein>
<feature type="binding site" description="covalent" evidence="8">
    <location>
        <position position="55"/>
    </location>
    <ligand>
        <name>heme c</name>
        <dbReference type="ChEBI" id="CHEBI:61717"/>
    </ligand>
</feature>
<name>A0A1A6C8Z0_9GAMM</name>
<feature type="domain" description="Cytochrome c" evidence="11">
    <location>
        <begin position="38"/>
        <end position="209"/>
    </location>
</feature>
<dbReference type="PANTHER" id="PTHR10266">
    <property type="entry name" value="CYTOCHROME C1"/>
    <property type="match status" value="1"/>
</dbReference>
<evidence type="ECO:0000256" key="5">
    <source>
        <dbReference type="ARBA" id="ARBA00022989"/>
    </source>
</evidence>
<keyword evidence="13" id="KW-1185">Reference proteome</keyword>
<evidence type="ECO:0000256" key="2">
    <source>
        <dbReference type="ARBA" id="ARBA00022617"/>
    </source>
</evidence>
<proteinExistence type="predicted"/>
<dbReference type="GO" id="GO:0046872">
    <property type="term" value="F:metal ion binding"/>
    <property type="evidence" value="ECO:0007669"/>
    <property type="project" value="UniProtKB-KW"/>
</dbReference>
<keyword evidence="3 9" id="KW-0812">Transmembrane</keyword>
<feature type="signal peptide" evidence="10">
    <location>
        <begin position="1"/>
        <end position="23"/>
    </location>
</feature>
<comment type="cofactor">
    <cofactor evidence="8">
        <name>heme c</name>
        <dbReference type="ChEBI" id="CHEBI:61717"/>
    </cofactor>
    <text evidence="8">Binds 1 heme c group covalently per subunit.</text>
</comment>
<dbReference type="InterPro" id="IPR002326">
    <property type="entry name" value="Cyt_c1"/>
</dbReference>
<keyword evidence="7 9" id="KW-0472">Membrane</keyword>
<evidence type="ECO:0000256" key="9">
    <source>
        <dbReference type="SAM" id="Phobius"/>
    </source>
</evidence>
<evidence type="ECO:0000256" key="6">
    <source>
        <dbReference type="ARBA" id="ARBA00023004"/>
    </source>
</evidence>
<dbReference type="PROSITE" id="PS51007">
    <property type="entry name" value="CYTC"/>
    <property type="match status" value="1"/>
</dbReference>
<dbReference type="Gene3D" id="1.10.760.10">
    <property type="entry name" value="Cytochrome c-like domain"/>
    <property type="match status" value="1"/>
</dbReference>
<dbReference type="PRINTS" id="PR00603">
    <property type="entry name" value="CYTOCHROMEC1"/>
</dbReference>
<accession>A0A1A6C8Z0</accession>
<dbReference type="Pfam" id="PF02167">
    <property type="entry name" value="Cytochrom_C1"/>
    <property type="match status" value="1"/>
</dbReference>
<keyword evidence="10" id="KW-0732">Signal</keyword>
<dbReference type="EMBL" id="JQSG02000001">
    <property type="protein sequence ID" value="OBS11014.1"/>
    <property type="molecule type" value="Genomic_DNA"/>
</dbReference>
<dbReference type="GO" id="GO:0016020">
    <property type="term" value="C:membrane"/>
    <property type="evidence" value="ECO:0007669"/>
    <property type="project" value="UniProtKB-SubCell"/>
</dbReference>